<protein>
    <submittedName>
        <fullName evidence="1">Uncharacterized protein</fullName>
    </submittedName>
</protein>
<evidence type="ECO:0000313" key="1">
    <source>
        <dbReference type="EMBL" id="KAI3756937.1"/>
    </source>
</evidence>
<name>A0ACB9EDQ3_ARCLA</name>
<comment type="caution">
    <text evidence="1">The sequence shown here is derived from an EMBL/GenBank/DDBJ whole genome shotgun (WGS) entry which is preliminary data.</text>
</comment>
<organism evidence="1 2">
    <name type="scientific">Arctium lappa</name>
    <name type="common">Greater burdock</name>
    <name type="synonym">Lappa major</name>
    <dbReference type="NCBI Taxonomy" id="4217"/>
    <lineage>
        <taxon>Eukaryota</taxon>
        <taxon>Viridiplantae</taxon>
        <taxon>Streptophyta</taxon>
        <taxon>Embryophyta</taxon>
        <taxon>Tracheophyta</taxon>
        <taxon>Spermatophyta</taxon>
        <taxon>Magnoliopsida</taxon>
        <taxon>eudicotyledons</taxon>
        <taxon>Gunneridae</taxon>
        <taxon>Pentapetalae</taxon>
        <taxon>asterids</taxon>
        <taxon>campanulids</taxon>
        <taxon>Asterales</taxon>
        <taxon>Asteraceae</taxon>
        <taxon>Carduoideae</taxon>
        <taxon>Cardueae</taxon>
        <taxon>Arctiinae</taxon>
        <taxon>Arctium</taxon>
    </lineage>
</organism>
<dbReference type="Proteomes" id="UP001055879">
    <property type="component" value="Linkage Group LG02"/>
</dbReference>
<reference evidence="2" key="1">
    <citation type="journal article" date="2022" name="Mol. Ecol. Resour.">
        <title>The genomes of chicory, endive, great burdock and yacon provide insights into Asteraceae palaeo-polyploidization history and plant inulin production.</title>
        <authorList>
            <person name="Fan W."/>
            <person name="Wang S."/>
            <person name="Wang H."/>
            <person name="Wang A."/>
            <person name="Jiang F."/>
            <person name="Liu H."/>
            <person name="Zhao H."/>
            <person name="Xu D."/>
            <person name="Zhang Y."/>
        </authorList>
    </citation>
    <scope>NUCLEOTIDE SEQUENCE [LARGE SCALE GENOMIC DNA]</scope>
    <source>
        <strain evidence="2">cv. Niubang</strain>
    </source>
</reference>
<gene>
    <name evidence="1" type="ORF">L6452_04469</name>
</gene>
<reference evidence="1 2" key="2">
    <citation type="journal article" date="2022" name="Mol. Ecol. Resour.">
        <title>The genomes of chicory, endive, great burdock and yacon provide insights into Asteraceae paleo-polyploidization history and plant inulin production.</title>
        <authorList>
            <person name="Fan W."/>
            <person name="Wang S."/>
            <person name="Wang H."/>
            <person name="Wang A."/>
            <person name="Jiang F."/>
            <person name="Liu H."/>
            <person name="Zhao H."/>
            <person name="Xu D."/>
            <person name="Zhang Y."/>
        </authorList>
    </citation>
    <scope>NUCLEOTIDE SEQUENCE [LARGE SCALE GENOMIC DNA]</scope>
    <source>
        <strain evidence="2">cv. Niubang</strain>
    </source>
</reference>
<evidence type="ECO:0000313" key="2">
    <source>
        <dbReference type="Proteomes" id="UP001055879"/>
    </source>
</evidence>
<keyword evidence="2" id="KW-1185">Reference proteome</keyword>
<sequence>MGFQSPENLNKQLPSLSTPPPKLSLYSLPKPPDHGLTPPLNTLAMIPFLWEEAPGKPRPTFTHNNNNNNNPPKSNTVRSLDLPPRLTTTTTTTTTVIIPSPTTVLSGPYNEVGSKTVLGSSPEKISSKGKTRRTPLRMLMRKDRSSPVKFSSWRWDSGGDDRSVVMERSPSLKFCSWRWDSFRDMSGGGGGSSDGGGASSFDDRQNNKIGKAVTRKNSFTFAGADATNNTSGFLANMYGTFKKAMPWKSRRSQK</sequence>
<proteinExistence type="predicted"/>
<dbReference type="EMBL" id="CM042048">
    <property type="protein sequence ID" value="KAI3756937.1"/>
    <property type="molecule type" value="Genomic_DNA"/>
</dbReference>
<accession>A0ACB9EDQ3</accession>